<dbReference type="KEGG" id="ccb:Clocel_0269"/>
<gene>
    <name evidence="2" type="ordered locus">Clocel_0269</name>
</gene>
<proteinExistence type="predicted"/>
<dbReference type="SMART" id="SM01117">
    <property type="entry name" value="Cyt-b5"/>
    <property type="match status" value="1"/>
</dbReference>
<evidence type="ECO:0000259" key="1">
    <source>
        <dbReference type="SMART" id="SM01117"/>
    </source>
</evidence>
<reference evidence="2 3" key="1">
    <citation type="submission" date="2010-08" db="EMBL/GenBank/DDBJ databases">
        <title>Complete sequence of Clostridium cellulovorans 743B.</title>
        <authorList>
            <consortium name="US DOE Joint Genome Institute"/>
            <person name="Lucas S."/>
            <person name="Copeland A."/>
            <person name="Lapidus A."/>
            <person name="Cheng J.-F."/>
            <person name="Bruce D."/>
            <person name="Goodwin L."/>
            <person name="Pitluck S."/>
            <person name="Chertkov O."/>
            <person name="Detter J.C."/>
            <person name="Han C."/>
            <person name="Tapia R."/>
            <person name="Land M."/>
            <person name="Hauser L."/>
            <person name="Chang Y.-J."/>
            <person name="Jeffries C."/>
            <person name="Kyrpides N."/>
            <person name="Ivanova N."/>
            <person name="Mikhailova N."/>
            <person name="Hemme C.L."/>
            <person name="Woyke T."/>
        </authorList>
    </citation>
    <scope>NUCLEOTIDE SEQUENCE [LARGE SCALE GENOMIC DNA]</scope>
    <source>
        <strain evidence="3">ATCC 35296 / DSM 3052 / OCM 3 / 743B</strain>
    </source>
</reference>
<name>D9SPK2_CLOC7</name>
<dbReference type="Proteomes" id="UP000002730">
    <property type="component" value="Chromosome"/>
</dbReference>
<dbReference type="STRING" id="573061.Clocel_0269"/>
<dbReference type="InterPro" id="IPR001199">
    <property type="entry name" value="Cyt_B5-like_heme/steroid-bd"/>
</dbReference>
<evidence type="ECO:0000313" key="2">
    <source>
        <dbReference type="EMBL" id="ADL50051.1"/>
    </source>
</evidence>
<feature type="domain" description="Cytochrome b5 heme-binding" evidence="1">
    <location>
        <begin position="25"/>
        <end position="96"/>
    </location>
</feature>
<organism evidence="2 3">
    <name type="scientific">Clostridium cellulovorans (strain ATCC 35296 / DSM 3052 / OCM 3 / 743B)</name>
    <dbReference type="NCBI Taxonomy" id="573061"/>
    <lineage>
        <taxon>Bacteria</taxon>
        <taxon>Bacillati</taxon>
        <taxon>Bacillota</taxon>
        <taxon>Clostridia</taxon>
        <taxon>Eubacteriales</taxon>
        <taxon>Clostridiaceae</taxon>
        <taxon>Clostridium</taxon>
    </lineage>
</organism>
<accession>D9SPK2</accession>
<protein>
    <submittedName>
        <fullName evidence="2">Cytochrome b5</fullName>
    </submittedName>
</protein>
<dbReference type="eggNOG" id="COG0662">
    <property type="taxonomic scope" value="Bacteria"/>
</dbReference>
<dbReference type="Gene3D" id="3.10.120.10">
    <property type="entry name" value="Cytochrome b5-like heme/steroid binding domain"/>
    <property type="match status" value="1"/>
</dbReference>
<dbReference type="OrthoDB" id="9785263at2"/>
<dbReference type="RefSeq" id="WP_010075184.1">
    <property type="nucleotide sequence ID" value="NC_014393.1"/>
</dbReference>
<dbReference type="SUPFAM" id="SSF55856">
    <property type="entry name" value="Cytochrome b5-like heme/steroid binding domain"/>
    <property type="match status" value="1"/>
</dbReference>
<keyword evidence="3" id="KW-1185">Reference proteome</keyword>
<dbReference type="HOGENOM" id="CLU_1425721_0_0_9"/>
<dbReference type="AlphaFoldDB" id="D9SPK2"/>
<dbReference type="Pfam" id="PF00173">
    <property type="entry name" value="Cyt-b5"/>
    <property type="match status" value="1"/>
</dbReference>
<evidence type="ECO:0000313" key="3">
    <source>
        <dbReference type="Proteomes" id="UP000002730"/>
    </source>
</evidence>
<dbReference type="eggNOG" id="COG4892">
    <property type="taxonomic scope" value="Bacteria"/>
</dbReference>
<dbReference type="InterPro" id="IPR036400">
    <property type="entry name" value="Cyt_B5-like_heme/steroid_sf"/>
</dbReference>
<dbReference type="EMBL" id="CP002160">
    <property type="protein sequence ID" value="ADL50051.1"/>
    <property type="molecule type" value="Genomic_DNA"/>
</dbReference>
<sequence>MAFYIDARAVNELMRSKNYREEKNFTLEELAQYDGSNGKSAYVAIKGIVYDVTKEPTWEGAEHFNIKAGKDLTKQFDSCHGEIELLHDVPKVGVLIESDNEKGSRNIPEPTYAFSPDDWIRYLTPLVNQALEEANVEPNTEHVLQKYIMAGVFVGQGRSIEDAIKLVSEWEDTGLSKLLEQSKTKQRLM</sequence>